<dbReference type="Pfam" id="PF07651">
    <property type="entry name" value="ANTH"/>
    <property type="match status" value="1"/>
</dbReference>
<name>A0A8T2UMG6_CERRI</name>
<dbReference type="GO" id="GO:0005905">
    <property type="term" value="C:clathrin-coated pit"/>
    <property type="evidence" value="ECO:0007669"/>
    <property type="project" value="UniProtKB-SubCell"/>
</dbReference>
<feature type="domain" description="ENTH" evidence="9">
    <location>
        <begin position="26"/>
        <end position="162"/>
    </location>
</feature>
<dbReference type="PANTHER" id="PTHR22951">
    <property type="entry name" value="CLATHRIN ASSEMBLY PROTEIN"/>
    <property type="match status" value="1"/>
</dbReference>
<accession>A0A8T2UMG6</accession>
<dbReference type="GO" id="GO:0005545">
    <property type="term" value="F:1-phosphatidylinositol binding"/>
    <property type="evidence" value="ECO:0007669"/>
    <property type="project" value="InterPro"/>
</dbReference>
<dbReference type="GO" id="GO:0005546">
    <property type="term" value="F:phosphatidylinositol-4,5-bisphosphate binding"/>
    <property type="evidence" value="ECO:0007669"/>
    <property type="project" value="TreeGrafter"/>
</dbReference>
<evidence type="ECO:0000313" key="10">
    <source>
        <dbReference type="EMBL" id="KAH7434705.1"/>
    </source>
</evidence>
<evidence type="ECO:0000256" key="3">
    <source>
        <dbReference type="ARBA" id="ARBA00004600"/>
    </source>
</evidence>
<keyword evidence="11" id="KW-1185">Reference proteome</keyword>
<comment type="caution">
    <text evidence="10">The sequence shown here is derived from an EMBL/GenBank/DDBJ whole genome shotgun (WGS) entry which is preliminary data.</text>
</comment>
<dbReference type="InterPro" id="IPR008942">
    <property type="entry name" value="ENTH_VHS"/>
</dbReference>
<keyword evidence="6" id="KW-0472">Membrane</keyword>
<keyword evidence="4" id="KW-0254">Endocytosis</keyword>
<gene>
    <name evidence="10" type="ORF">KP509_06G031300</name>
</gene>
<evidence type="ECO:0000256" key="2">
    <source>
        <dbReference type="ARBA" id="ARBA00004555"/>
    </source>
</evidence>
<dbReference type="PANTHER" id="PTHR22951:SF13">
    <property type="entry name" value="ASSEMBLY PROTEIN, PUTATIVE, EXPRESSED-RELATED"/>
    <property type="match status" value="1"/>
</dbReference>
<dbReference type="InterPro" id="IPR045192">
    <property type="entry name" value="AP180-like"/>
</dbReference>
<evidence type="ECO:0000313" key="11">
    <source>
        <dbReference type="Proteomes" id="UP000825935"/>
    </source>
</evidence>
<dbReference type="OrthoDB" id="44015at2759"/>
<evidence type="ECO:0000256" key="8">
    <source>
        <dbReference type="ARBA" id="ARBA00023329"/>
    </source>
</evidence>
<dbReference type="EMBL" id="CM035411">
    <property type="protein sequence ID" value="KAH7434705.1"/>
    <property type="molecule type" value="Genomic_DNA"/>
</dbReference>
<dbReference type="GO" id="GO:0005794">
    <property type="term" value="C:Golgi apparatus"/>
    <property type="evidence" value="ECO:0007669"/>
    <property type="project" value="UniProtKB-SubCell"/>
</dbReference>
<dbReference type="FunFam" id="1.20.58.150:FF:000005">
    <property type="entry name" value="putative clathrin assembly protein At2g25430"/>
    <property type="match status" value="1"/>
</dbReference>
<evidence type="ECO:0000259" key="9">
    <source>
        <dbReference type="PROSITE" id="PS50942"/>
    </source>
</evidence>
<dbReference type="GO" id="GO:0048268">
    <property type="term" value="P:clathrin coat assembly"/>
    <property type="evidence" value="ECO:0007669"/>
    <property type="project" value="InterPro"/>
</dbReference>
<evidence type="ECO:0000256" key="7">
    <source>
        <dbReference type="ARBA" id="ARBA00023176"/>
    </source>
</evidence>
<dbReference type="GO" id="GO:0072583">
    <property type="term" value="P:clathrin-dependent endocytosis"/>
    <property type="evidence" value="ECO:0007669"/>
    <property type="project" value="InterPro"/>
</dbReference>
<dbReference type="SUPFAM" id="SSF48464">
    <property type="entry name" value="ENTH/VHS domain"/>
    <property type="match status" value="1"/>
</dbReference>
<comment type="subcellular location">
    <subcellularLocation>
        <location evidence="1">Cytoplasmic vesicle</location>
        <location evidence="1">Clathrin-coated vesicle</location>
    </subcellularLocation>
    <subcellularLocation>
        <location evidence="2">Golgi apparatus</location>
    </subcellularLocation>
    <subcellularLocation>
        <location evidence="3">Membrane</location>
        <location evidence="3">Clathrin-coated pit</location>
    </subcellularLocation>
</comment>
<dbReference type="PROSITE" id="PS50942">
    <property type="entry name" value="ENTH"/>
    <property type="match status" value="1"/>
</dbReference>
<dbReference type="Gene3D" id="1.20.58.150">
    <property type="entry name" value="ANTH domain"/>
    <property type="match status" value="1"/>
</dbReference>
<dbReference type="GO" id="GO:0006900">
    <property type="term" value="P:vesicle budding from membrane"/>
    <property type="evidence" value="ECO:0007669"/>
    <property type="project" value="TreeGrafter"/>
</dbReference>
<organism evidence="10 11">
    <name type="scientific">Ceratopteris richardii</name>
    <name type="common">Triangle waterfern</name>
    <dbReference type="NCBI Taxonomy" id="49495"/>
    <lineage>
        <taxon>Eukaryota</taxon>
        <taxon>Viridiplantae</taxon>
        <taxon>Streptophyta</taxon>
        <taxon>Embryophyta</taxon>
        <taxon>Tracheophyta</taxon>
        <taxon>Polypodiopsida</taxon>
        <taxon>Polypodiidae</taxon>
        <taxon>Polypodiales</taxon>
        <taxon>Pteridineae</taxon>
        <taxon>Pteridaceae</taxon>
        <taxon>Parkerioideae</taxon>
        <taxon>Ceratopteris</taxon>
    </lineage>
</organism>
<dbReference type="InterPro" id="IPR048050">
    <property type="entry name" value="ANTH_N_plant"/>
</dbReference>
<dbReference type="AlphaFoldDB" id="A0A8T2UMG6"/>
<proteinExistence type="predicted"/>
<reference evidence="10" key="1">
    <citation type="submission" date="2021-08" db="EMBL/GenBank/DDBJ databases">
        <title>WGS assembly of Ceratopteris richardii.</title>
        <authorList>
            <person name="Marchant D.B."/>
            <person name="Chen G."/>
            <person name="Jenkins J."/>
            <person name="Shu S."/>
            <person name="Leebens-Mack J."/>
            <person name="Grimwood J."/>
            <person name="Schmutz J."/>
            <person name="Soltis P."/>
            <person name="Soltis D."/>
            <person name="Chen Z.-H."/>
        </authorList>
    </citation>
    <scope>NUCLEOTIDE SEQUENCE</scope>
    <source>
        <strain evidence="10">Whitten #5841</strain>
        <tissue evidence="10">Leaf</tissue>
    </source>
</reference>
<sequence>MAAVHMKIRSAIGLLKDQTTISIAKIASASTSDLEVAIVKATSHVEAPSEERYIQEVLHLTSISASHANACACSIARRMTKTRNWVVAMKSLILTHRLLREGDAAFEKELMLLRRQGTRVLNICDFRDETHANGWDFSCFLHAYGLYLDQRLECSFLGLLGAQWRSERKVSFNASKYNYSDSKNRSKRHELPVFRSEEIKQFSKENSRSFKDMKLSELMERLPVFQRLLELMTACKPTGPAKVHRLVSIALYGVLRESFLLYEDVRDGLKTIRDAFWNMDFQNCARILVINVKAAKQIADLISFYSFCKALGVCKTSEYPSVEAITGELLDEMEDFLRDTSRGKGSKGRSIQEDIEEDIKGKEKSMSNVEAQISPSGSEPILTTIPKEVSSHRSFRIASTAEQPKESSGDPGDQLAFVLFSGSADNHQEKWDPFPERGEISIPIKESDIRVAGWELALTDAKYELPKSNASSLLRGYDNLASGSTSLWQGFDHQSIPRPTLPVFRTRSVSWSEPNLSAHPPTSFPSESISAGVFTASMNAPPDTQTYVSGFQQQQQLQLLARQRQEWMRYQQSGLQEHAGIRFSSTNSFTEGFQYASTYPLPCHNTNPFCV</sequence>
<dbReference type="SMART" id="SM00273">
    <property type="entry name" value="ENTH"/>
    <property type="match status" value="1"/>
</dbReference>
<evidence type="ECO:0000256" key="6">
    <source>
        <dbReference type="ARBA" id="ARBA00023136"/>
    </source>
</evidence>
<dbReference type="CDD" id="cd16987">
    <property type="entry name" value="ANTH_N_AP180_plant"/>
    <property type="match status" value="1"/>
</dbReference>
<keyword evidence="8" id="KW-0968">Cytoplasmic vesicle</keyword>
<evidence type="ECO:0000256" key="1">
    <source>
        <dbReference type="ARBA" id="ARBA00004132"/>
    </source>
</evidence>
<dbReference type="GO" id="GO:0032050">
    <property type="term" value="F:clathrin heavy chain binding"/>
    <property type="evidence" value="ECO:0007669"/>
    <property type="project" value="TreeGrafter"/>
</dbReference>
<keyword evidence="5" id="KW-0333">Golgi apparatus</keyword>
<protein>
    <recommendedName>
        <fullName evidence="9">ENTH domain-containing protein</fullName>
    </recommendedName>
</protein>
<dbReference type="Proteomes" id="UP000825935">
    <property type="component" value="Chromosome 6"/>
</dbReference>
<dbReference type="SUPFAM" id="SSF89009">
    <property type="entry name" value="GAT-like domain"/>
    <property type="match status" value="1"/>
</dbReference>
<dbReference type="InterPro" id="IPR011417">
    <property type="entry name" value="ANTH_dom"/>
</dbReference>
<dbReference type="Gene3D" id="1.25.40.90">
    <property type="match status" value="1"/>
</dbReference>
<keyword evidence="7" id="KW-0168">Coated pit</keyword>
<dbReference type="InterPro" id="IPR014712">
    <property type="entry name" value="ANTH_dom_sf"/>
</dbReference>
<dbReference type="GO" id="GO:0000149">
    <property type="term" value="F:SNARE binding"/>
    <property type="evidence" value="ECO:0007669"/>
    <property type="project" value="TreeGrafter"/>
</dbReference>
<dbReference type="GO" id="GO:0030136">
    <property type="term" value="C:clathrin-coated vesicle"/>
    <property type="evidence" value="ECO:0007669"/>
    <property type="project" value="UniProtKB-SubCell"/>
</dbReference>
<dbReference type="InterPro" id="IPR013809">
    <property type="entry name" value="ENTH"/>
</dbReference>
<evidence type="ECO:0000256" key="4">
    <source>
        <dbReference type="ARBA" id="ARBA00022583"/>
    </source>
</evidence>
<evidence type="ECO:0000256" key="5">
    <source>
        <dbReference type="ARBA" id="ARBA00023034"/>
    </source>
</evidence>